<keyword evidence="1" id="KW-0732">Signal</keyword>
<proteinExistence type="predicted"/>
<dbReference type="GO" id="GO:0005783">
    <property type="term" value="C:endoplasmic reticulum"/>
    <property type="evidence" value="ECO:0007669"/>
    <property type="project" value="TreeGrafter"/>
</dbReference>
<dbReference type="Proteomes" id="UP000799444">
    <property type="component" value="Unassembled WGS sequence"/>
</dbReference>
<dbReference type="PIRSF" id="PIRSF013171">
    <property type="entry name" value="Pur_nuclsid_perm"/>
    <property type="match status" value="1"/>
</dbReference>
<comment type="caution">
    <text evidence="2">The sequence shown here is derived from an EMBL/GenBank/DDBJ whole genome shotgun (WGS) entry which is preliminary data.</text>
</comment>
<dbReference type="InterPro" id="IPR009486">
    <property type="entry name" value="Pur_nuclsid_perm"/>
</dbReference>
<dbReference type="AlphaFoldDB" id="A0A9P4QLD4"/>
<dbReference type="OrthoDB" id="2331083at2759"/>
<feature type="signal peptide" evidence="1">
    <location>
        <begin position="1"/>
        <end position="18"/>
    </location>
</feature>
<dbReference type="PANTHER" id="PTHR38643:SF1">
    <property type="entry name" value="PURINE NUCLEOSIDE PERMEASE C285.05-RELATED"/>
    <property type="match status" value="1"/>
</dbReference>
<evidence type="ECO:0000313" key="2">
    <source>
        <dbReference type="EMBL" id="KAF2727054.1"/>
    </source>
</evidence>
<name>A0A9P4QLD4_9PLEO</name>
<dbReference type="Pfam" id="PF06516">
    <property type="entry name" value="NUP"/>
    <property type="match status" value="1"/>
</dbReference>
<evidence type="ECO:0000256" key="1">
    <source>
        <dbReference type="SAM" id="SignalP"/>
    </source>
</evidence>
<gene>
    <name evidence="2" type="ORF">EJ04DRAFT_517492</name>
</gene>
<keyword evidence="3" id="KW-1185">Reference proteome</keyword>
<evidence type="ECO:0000313" key="3">
    <source>
        <dbReference type="Proteomes" id="UP000799444"/>
    </source>
</evidence>
<accession>A0A9P4QLD4</accession>
<organism evidence="2 3">
    <name type="scientific">Polyplosphaeria fusca</name>
    <dbReference type="NCBI Taxonomy" id="682080"/>
    <lineage>
        <taxon>Eukaryota</taxon>
        <taxon>Fungi</taxon>
        <taxon>Dikarya</taxon>
        <taxon>Ascomycota</taxon>
        <taxon>Pezizomycotina</taxon>
        <taxon>Dothideomycetes</taxon>
        <taxon>Pleosporomycetidae</taxon>
        <taxon>Pleosporales</taxon>
        <taxon>Tetraplosphaeriaceae</taxon>
        <taxon>Polyplosphaeria</taxon>
    </lineage>
</organism>
<protein>
    <submittedName>
        <fullName evidence="2">NUP-domain-containing protein</fullName>
    </submittedName>
</protein>
<reference evidence="2" key="1">
    <citation type="journal article" date="2020" name="Stud. Mycol.">
        <title>101 Dothideomycetes genomes: a test case for predicting lifestyles and emergence of pathogens.</title>
        <authorList>
            <person name="Haridas S."/>
            <person name="Albert R."/>
            <person name="Binder M."/>
            <person name="Bloem J."/>
            <person name="Labutti K."/>
            <person name="Salamov A."/>
            <person name="Andreopoulos B."/>
            <person name="Baker S."/>
            <person name="Barry K."/>
            <person name="Bills G."/>
            <person name="Bluhm B."/>
            <person name="Cannon C."/>
            <person name="Castanera R."/>
            <person name="Culley D."/>
            <person name="Daum C."/>
            <person name="Ezra D."/>
            <person name="Gonzalez J."/>
            <person name="Henrissat B."/>
            <person name="Kuo A."/>
            <person name="Liang C."/>
            <person name="Lipzen A."/>
            <person name="Lutzoni F."/>
            <person name="Magnuson J."/>
            <person name="Mondo S."/>
            <person name="Nolan M."/>
            <person name="Ohm R."/>
            <person name="Pangilinan J."/>
            <person name="Park H.-J."/>
            <person name="Ramirez L."/>
            <person name="Alfaro M."/>
            <person name="Sun H."/>
            <person name="Tritt A."/>
            <person name="Yoshinaga Y."/>
            <person name="Zwiers L.-H."/>
            <person name="Turgeon B."/>
            <person name="Goodwin S."/>
            <person name="Spatafora J."/>
            <person name="Crous P."/>
            <person name="Grigoriev I."/>
        </authorList>
    </citation>
    <scope>NUCLEOTIDE SEQUENCE</scope>
    <source>
        <strain evidence="2">CBS 125425</strain>
    </source>
</reference>
<dbReference type="GO" id="GO:0055085">
    <property type="term" value="P:transmembrane transport"/>
    <property type="evidence" value="ECO:0007669"/>
    <property type="project" value="InterPro"/>
</dbReference>
<dbReference type="PANTHER" id="PTHR38643">
    <property type="entry name" value="PURINE NUCLEOSIDE PERMEASE C285.05-RELATED"/>
    <property type="match status" value="1"/>
</dbReference>
<feature type="chain" id="PRO_5040152474" evidence="1">
    <location>
        <begin position="19"/>
        <end position="414"/>
    </location>
</feature>
<sequence length="414" mass="44923">MLFRRLTALPALVSLLASATPLAPEKRLAYPAYKTKPKVFIISMFDPEAEIWWGIPEFDILAQNITVPGFSPLFPDAHCTADGDVCQLVTGESEINAAVTIASLVASPQFDLTTTYFFVGGIAGVNPEVTTICSVTFARYAIQVALQYEFDPREIPANFSTGYVPQGSKTPDEYPQSIYGTEVFEVNDALRKLAVGFAKTATLNDSDDAVAYRALYNTSDGLYAAGVEPPSVVECDVATSDVYYSGRILGEAFANYTKLATNGTGVYCTTAQEDNATLEAMVRAHVAGLVDYSRIIIMRTASDMDRPYPGQAATDNLFWAQQGAFLPAVKNIYLAGVKVVEGILDEWESTFSAGINATNYIGDIFGTIGGEPDFGPGTVFEESQNPLLKRGLGRQVKRGQEMKGKRGWTYRLGQ</sequence>
<dbReference type="EMBL" id="ML996359">
    <property type="protein sequence ID" value="KAF2727054.1"/>
    <property type="molecule type" value="Genomic_DNA"/>
</dbReference>